<dbReference type="Pfam" id="PF01968">
    <property type="entry name" value="Hydantoinase_A"/>
    <property type="match status" value="1"/>
</dbReference>
<dbReference type="Pfam" id="PF20906">
    <property type="entry name" value="S-Me-THD_C"/>
    <property type="match status" value="1"/>
</dbReference>
<proteinExistence type="predicted"/>
<dbReference type="GO" id="GO:0016787">
    <property type="term" value="F:hydrolase activity"/>
    <property type="evidence" value="ECO:0007669"/>
    <property type="project" value="InterPro"/>
</dbReference>
<feature type="domain" description="S-Me-THD N-terminal" evidence="3">
    <location>
        <begin position="586"/>
        <end position="654"/>
    </location>
</feature>
<dbReference type="Gene3D" id="2.40.390.10">
    <property type="entry name" value="CV3147-like"/>
    <property type="match status" value="1"/>
</dbReference>
<evidence type="ECO:0000259" key="3">
    <source>
        <dbReference type="Pfam" id="PF06032"/>
    </source>
</evidence>
<dbReference type="InterPro" id="IPR045079">
    <property type="entry name" value="Oxoprolinase-like"/>
</dbReference>
<dbReference type="InterPro" id="IPR043129">
    <property type="entry name" value="ATPase_NBD"/>
</dbReference>
<accession>C3YGX7</accession>
<dbReference type="SUPFAM" id="SSF53067">
    <property type="entry name" value="Actin-like ATPase domain"/>
    <property type="match status" value="1"/>
</dbReference>
<dbReference type="InterPro" id="IPR008040">
    <property type="entry name" value="Hydant_A_N"/>
</dbReference>
<dbReference type="PANTHER" id="PTHR11365">
    <property type="entry name" value="5-OXOPROLINASE RELATED"/>
    <property type="match status" value="1"/>
</dbReference>
<dbReference type="Gene3D" id="3.40.1610.10">
    <property type="entry name" value="CV3147-like domain"/>
    <property type="match status" value="1"/>
</dbReference>
<reference evidence="5" key="1">
    <citation type="journal article" date="2008" name="Nature">
        <title>The amphioxus genome and the evolution of the chordate karyotype.</title>
        <authorList>
            <consortium name="US DOE Joint Genome Institute (JGI-PGF)"/>
            <person name="Putnam N.H."/>
            <person name="Butts T."/>
            <person name="Ferrier D.E.K."/>
            <person name="Furlong R.F."/>
            <person name="Hellsten U."/>
            <person name="Kawashima T."/>
            <person name="Robinson-Rechavi M."/>
            <person name="Shoguchi E."/>
            <person name="Terry A."/>
            <person name="Yu J.-K."/>
            <person name="Benito-Gutierrez E.L."/>
            <person name="Dubchak I."/>
            <person name="Garcia-Fernandez J."/>
            <person name="Gibson-Brown J.J."/>
            <person name="Grigoriev I.V."/>
            <person name="Horton A.C."/>
            <person name="de Jong P.J."/>
            <person name="Jurka J."/>
            <person name="Kapitonov V.V."/>
            <person name="Kohara Y."/>
            <person name="Kuroki Y."/>
            <person name="Lindquist E."/>
            <person name="Lucas S."/>
            <person name="Osoegawa K."/>
            <person name="Pennacchio L.A."/>
            <person name="Salamov A.A."/>
            <person name="Satou Y."/>
            <person name="Sauka-Spengler T."/>
            <person name="Schmutz J."/>
            <person name="Shin-I T."/>
            <person name="Toyoda A."/>
            <person name="Bronner-Fraser M."/>
            <person name="Fujiyama A."/>
            <person name="Holland L.Z."/>
            <person name="Holland P.W.H."/>
            <person name="Satoh N."/>
            <person name="Rokhsar D.S."/>
        </authorList>
    </citation>
    <scope>NUCLEOTIDE SEQUENCE [LARGE SCALE GENOMIC DNA]</scope>
    <source>
        <strain evidence="5">S238N-H82</strain>
        <tissue evidence="5">Testes</tissue>
    </source>
</reference>
<evidence type="ECO:0000259" key="2">
    <source>
        <dbReference type="Pfam" id="PF05378"/>
    </source>
</evidence>
<dbReference type="InterPro" id="IPR024071">
    <property type="entry name" value="S-Me-THD_C_sf"/>
</dbReference>
<dbReference type="InterPro" id="IPR002821">
    <property type="entry name" value="Hydantoinase_A"/>
</dbReference>
<sequence>MAALFSIGVDVGGTNTDAVVLQGDQVVSWIKQVTTADVTTGVARAVRAVLRRDLVSVSVVRLCGTASRALPPFCDFPQDLKKVVCGSYHLVNGGLQFDGQEISSLEEEELRTCIRTIWEEGGRNVVIVGIFSPIAPQAQEEKVADLFRAEFPEVSLTLSHRVGQIGLLERENAAVLNECLKPLCHRTVEAFRQALNALGLTCPFYLTQNDGTLISFTTNVYFNIVLVTGVEDAVVIDIGGTTSDVGCLMGGFPRQASTRVKVAGVSTNFRMPDVLSIGLGGGSIIRQTDGKNQFTVQVGPTSTGYGLVREGLVFGGATLTATDVAVAAGLADLGDPGHVTGLDRVLVRQAVDRIHQMVEEAIDQVKLSGEDQPILLVGGGTILVDGKRNISGASSVQKPQHYQVANAVGAALGQVSGTVDRVVNLAQTTRDQAISRAKADAARQAVAAGAVDSSVEETEPQIHPETGEWVLSPWDVECLAALRALEKGRKIRVIAPERLDTTPALTGTVATVAFMGAPTIQLEKLCSGTETRDALRCVQDLYAAGYNNGQLSNKDGLEVKRGDGVTYLDDYRPSQTDTQTDADRGVRVVAVMSAEIGGLNSMEPLVVGAALDLPVVDADGMGRAFPELQMFGSFICGVDPCPAALSDDKGQRAAVLQVDSAKHLENHFRTVCVNMGCSAGVAFAPLTAAQVRSSCIQYSLSRAWRLGHAVLHAYKNSISPIHAILQQESGRLLATGKVSDVQRTTTAGFARGILKVEGSGDFLDETLKIDFQNENLVARFLSDNKVVACVPDLITIVDADSGTPIATEEQRYGLRVAVLVLPAPPLLCTPEALQVVGPQAFGYPEDVIYSPVGEYTCNKPVPPRPPAPLHT</sequence>
<dbReference type="SUPFAM" id="SSF160991">
    <property type="entry name" value="CV3147-like"/>
    <property type="match status" value="1"/>
</dbReference>
<evidence type="ECO:0000259" key="4">
    <source>
        <dbReference type="Pfam" id="PF20906"/>
    </source>
</evidence>
<protein>
    <recommendedName>
        <fullName evidence="6">Hydantoinase/oxoprolinase N-terminal domain-containing protein</fullName>
    </recommendedName>
</protein>
<gene>
    <name evidence="5" type="ORF">BRAFLDRAFT_79263</name>
</gene>
<dbReference type="Pfam" id="PF05378">
    <property type="entry name" value="Hydant_A_N"/>
    <property type="match status" value="1"/>
</dbReference>
<dbReference type="FunFam" id="2.40.390.10:FF:000003">
    <property type="entry name" value="Uncharacterized protein"/>
    <property type="match status" value="1"/>
</dbReference>
<feature type="domain" description="S-Me-THD-like C-terminal" evidence="4">
    <location>
        <begin position="661"/>
        <end position="852"/>
    </location>
</feature>
<organism>
    <name type="scientific">Branchiostoma floridae</name>
    <name type="common">Florida lancelet</name>
    <name type="synonym">Amphioxus</name>
    <dbReference type="NCBI Taxonomy" id="7739"/>
    <lineage>
        <taxon>Eukaryota</taxon>
        <taxon>Metazoa</taxon>
        <taxon>Chordata</taxon>
        <taxon>Cephalochordata</taxon>
        <taxon>Leptocardii</taxon>
        <taxon>Amphioxiformes</taxon>
        <taxon>Branchiostomatidae</taxon>
        <taxon>Branchiostoma</taxon>
    </lineage>
</organism>
<evidence type="ECO:0000259" key="1">
    <source>
        <dbReference type="Pfam" id="PF01968"/>
    </source>
</evidence>
<dbReference type="InterPro" id="IPR010318">
    <property type="entry name" value="S-Me-THD_N"/>
</dbReference>
<feature type="domain" description="S-Me-THD N-terminal" evidence="3">
    <location>
        <begin position="478"/>
        <end position="542"/>
    </location>
</feature>
<feature type="domain" description="Hydantoinase/oxoprolinase N-terminal" evidence="2">
    <location>
        <begin position="7"/>
        <end position="65"/>
    </location>
</feature>
<evidence type="ECO:0008006" key="6">
    <source>
        <dbReference type="Google" id="ProtNLM"/>
    </source>
</evidence>
<dbReference type="InParanoid" id="C3YGX7"/>
<dbReference type="eggNOG" id="ENOG502QQBE">
    <property type="taxonomic scope" value="Eukaryota"/>
</dbReference>
<name>C3YGX7_BRAFL</name>
<dbReference type="Pfam" id="PF06032">
    <property type="entry name" value="S-Me-THD_N"/>
    <property type="match status" value="2"/>
</dbReference>
<dbReference type="PANTHER" id="PTHR11365:SF10">
    <property type="entry name" value="HYDANTOINASE_OXOPROLINASE"/>
    <property type="match status" value="1"/>
</dbReference>
<evidence type="ECO:0000313" key="5">
    <source>
        <dbReference type="EMBL" id="EEN60448.1"/>
    </source>
</evidence>
<dbReference type="AlphaFoldDB" id="C3YGX7"/>
<dbReference type="InterPro" id="IPR027479">
    <property type="entry name" value="S-Me-THD_N_sf"/>
</dbReference>
<feature type="domain" description="Hydantoinase A/oxoprolinase" evidence="1">
    <location>
        <begin position="170"/>
        <end position="330"/>
    </location>
</feature>
<dbReference type="EMBL" id="GG666512">
    <property type="protein sequence ID" value="EEN60448.1"/>
    <property type="molecule type" value="Genomic_DNA"/>
</dbReference>
<dbReference type="InterPro" id="IPR048350">
    <property type="entry name" value="S-Me-THD-like_C"/>
</dbReference>